<feature type="signal peptide" evidence="1">
    <location>
        <begin position="1"/>
        <end position="35"/>
    </location>
</feature>
<keyword evidence="3" id="KW-1185">Reference proteome</keyword>
<organism evidence="2 3">
    <name type="scientific">Echria macrotheca</name>
    <dbReference type="NCBI Taxonomy" id="438768"/>
    <lineage>
        <taxon>Eukaryota</taxon>
        <taxon>Fungi</taxon>
        <taxon>Dikarya</taxon>
        <taxon>Ascomycota</taxon>
        <taxon>Pezizomycotina</taxon>
        <taxon>Sordariomycetes</taxon>
        <taxon>Sordariomycetidae</taxon>
        <taxon>Sordariales</taxon>
        <taxon>Schizotheciaceae</taxon>
        <taxon>Echria</taxon>
    </lineage>
</organism>
<dbReference type="Proteomes" id="UP001239445">
    <property type="component" value="Unassembled WGS sequence"/>
</dbReference>
<name>A0AAJ0FD84_9PEZI</name>
<evidence type="ECO:0000256" key="1">
    <source>
        <dbReference type="SAM" id="SignalP"/>
    </source>
</evidence>
<gene>
    <name evidence="2" type="ORF">QBC47DRAFT_443559</name>
</gene>
<dbReference type="AlphaFoldDB" id="A0AAJ0FD84"/>
<dbReference type="InterPro" id="IPR021838">
    <property type="entry name" value="DUF3431"/>
</dbReference>
<feature type="chain" id="PRO_5042612524" evidence="1">
    <location>
        <begin position="36"/>
        <end position="489"/>
    </location>
</feature>
<evidence type="ECO:0000313" key="3">
    <source>
        <dbReference type="Proteomes" id="UP001239445"/>
    </source>
</evidence>
<reference evidence="2" key="1">
    <citation type="submission" date="2023-06" db="EMBL/GenBank/DDBJ databases">
        <title>Genome-scale phylogeny and comparative genomics of the fungal order Sordariales.</title>
        <authorList>
            <consortium name="Lawrence Berkeley National Laboratory"/>
            <person name="Hensen N."/>
            <person name="Bonometti L."/>
            <person name="Westerberg I."/>
            <person name="Brannstrom I.O."/>
            <person name="Guillou S."/>
            <person name="Cros-Aarteil S."/>
            <person name="Calhoun S."/>
            <person name="Haridas S."/>
            <person name="Kuo A."/>
            <person name="Mondo S."/>
            <person name="Pangilinan J."/>
            <person name="Riley R."/>
            <person name="Labutti K."/>
            <person name="Andreopoulos B."/>
            <person name="Lipzen A."/>
            <person name="Chen C."/>
            <person name="Yanf M."/>
            <person name="Daum C."/>
            <person name="Ng V."/>
            <person name="Clum A."/>
            <person name="Steindorff A."/>
            <person name="Ohm R."/>
            <person name="Martin F."/>
            <person name="Silar P."/>
            <person name="Natvig D."/>
            <person name="Lalanne C."/>
            <person name="Gautier V."/>
            <person name="Ament-Velasquez S.L."/>
            <person name="Kruys A."/>
            <person name="Hutchinson M.I."/>
            <person name="Powell A.J."/>
            <person name="Barry K."/>
            <person name="Miller A.N."/>
            <person name="Grigoriev I.V."/>
            <person name="Debuchy R."/>
            <person name="Gladieux P."/>
            <person name="Thoren M.H."/>
            <person name="Johannesson H."/>
        </authorList>
    </citation>
    <scope>NUCLEOTIDE SEQUENCE</scope>
    <source>
        <strain evidence="2">PSN4</strain>
    </source>
</reference>
<evidence type="ECO:0000313" key="2">
    <source>
        <dbReference type="EMBL" id="KAK1756915.1"/>
    </source>
</evidence>
<sequence>MFPGAPPALRVALRHRRGAILCFGLLAFFLLLCQQSQTPPPSRPPEDITLIYPDPTSYPNLFDISVTAPPVFLIPRASVTSPPPTIHQNQTGTRKPPSKVVIMARTSGEDTSWIDEPADPSSPSSPSLRTAWSMQLYTTDTLSIPGPHTPLNKGREAMAYLGYVIDHYDALPDLMLFLHSHRSSWHDNLFGLDAVAMLRRLRLDEVMSRENGYVNLRCGWDPGCPDHIHPHDTLVDVNKPEQAVFGSAWREIFPLDEVPGVLSQPCCAQFAVTREAVRTRARAEYVLLRDWLMGTELEDLVSGRVLECNVPPTLSFADPYISPPDTSIAKAPLKYTKPPTINHIFTKTPTYCPDEENCYCALYSICFPTSADYRTFMDKVARWNELNNEVYEFASEPSVPFNSDGINELVDLVLGHHPPRNLTDILVEKGIILTASSSSNENGKEVSDEKNGGLIQKLGRIVEISKELRELGPWLGAKQDEVLNREGTP</sequence>
<proteinExistence type="predicted"/>
<keyword evidence="1" id="KW-0732">Signal</keyword>
<dbReference type="Pfam" id="PF11913">
    <property type="entry name" value="DUF3431"/>
    <property type="match status" value="1"/>
</dbReference>
<dbReference type="PANTHER" id="PTHR37490">
    <property type="entry name" value="EXPRESSED PROTEIN"/>
    <property type="match status" value="1"/>
</dbReference>
<dbReference type="PANTHER" id="PTHR37490:SF3">
    <property type="entry name" value="DUF3431 DOMAIN CONTAINING PROTEIN"/>
    <property type="match status" value="1"/>
</dbReference>
<dbReference type="EMBL" id="MU839831">
    <property type="protein sequence ID" value="KAK1756915.1"/>
    <property type="molecule type" value="Genomic_DNA"/>
</dbReference>
<accession>A0AAJ0FD84</accession>
<comment type="caution">
    <text evidence="2">The sequence shown here is derived from an EMBL/GenBank/DDBJ whole genome shotgun (WGS) entry which is preliminary data.</text>
</comment>
<protein>
    <submittedName>
        <fullName evidence="2">Uncharacterized protein</fullName>
    </submittedName>
</protein>